<proteinExistence type="inferred from homology"/>
<reference evidence="9" key="2">
    <citation type="submission" date="2016-10" db="EMBL/GenBank/DDBJ databases">
        <authorList>
            <person name="de Groot N.N."/>
        </authorList>
    </citation>
    <scope>NUCLEOTIDE SEQUENCE [LARGE SCALE GENOMIC DNA]</scope>
    <source>
        <strain evidence="9">DSM 18579</strain>
    </source>
</reference>
<dbReference type="PANTHER" id="PTHR30349">
    <property type="entry name" value="PHAGE INTEGRASE-RELATED"/>
    <property type="match status" value="1"/>
</dbReference>
<dbReference type="AlphaFoldDB" id="A0A1I0ERC9"/>
<dbReference type="STRING" id="1123402.SAMN02583745_00430"/>
<evidence type="ECO:0000256" key="3">
    <source>
        <dbReference type="ARBA" id="ARBA00023125"/>
    </source>
</evidence>
<dbReference type="GO" id="GO:0006310">
    <property type="term" value="P:DNA recombination"/>
    <property type="evidence" value="ECO:0007669"/>
    <property type="project" value="UniProtKB-KW"/>
</dbReference>
<dbReference type="EMBL" id="FOHV01000010">
    <property type="protein sequence ID" value="SET17853.1"/>
    <property type="molecule type" value="Genomic_DNA"/>
</dbReference>
<protein>
    <submittedName>
        <fullName evidence="9">Site-specific recombinase XerD</fullName>
    </submittedName>
</protein>
<evidence type="ECO:0000313" key="7">
    <source>
        <dbReference type="EMBL" id="SET14013.1"/>
    </source>
</evidence>
<dbReference type="InterPro" id="IPR050090">
    <property type="entry name" value="Tyrosine_recombinase_XerCD"/>
</dbReference>
<comment type="similarity">
    <text evidence="1">Belongs to the 'phage' integrase family.</text>
</comment>
<dbReference type="InterPro" id="IPR010998">
    <property type="entry name" value="Integrase_recombinase_N"/>
</dbReference>
<evidence type="ECO:0000256" key="2">
    <source>
        <dbReference type="ARBA" id="ARBA00022908"/>
    </source>
</evidence>
<dbReference type="SUPFAM" id="SSF56349">
    <property type="entry name" value="DNA breaking-rejoining enzymes"/>
    <property type="match status" value="1"/>
</dbReference>
<evidence type="ECO:0000313" key="10">
    <source>
        <dbReference type="Proteomes" id="UP000242642"/>
    </source>
</evidence>
<gene>
    <name evidence="6" type="ORF">SAMN02583745_00430</name>
    <name evidence="7" type="ORF">SAMN02583745_01490</name>
    <name evidence="8" type="ORF">SAMN02583745_01608</name>
    <name evidence="9" type="ORF">SAMN02583745_02478</name>
</gene>
<name>A0A1I0ERC9_9GAMM</name>
<dbReference type="GO" id="GO:0015074">
    <property type="term" value="P:DNA integration"/>
    <property type="evidence" value="ECO:0007669"/>
    <property type="project" value="UniProtKB-KW"/>
</dbReference>
<dbReference type="Proteomes" id="UP000242642">
    <property type="component" value="Unassembled WGS sequence"/>
</dbReference>
<evidence type="ECO:0000256" key="4">
    <source>
        <dbReference type="ARBA" id="ARBA00023172"/>
    </source>
</evidence>
<accession>A0A1I0ERC9</accession>
<dbReference type="InterPro" id="IPR011010">
    <property type="entry name" value="DNA_brk_join_enz"/>
</dbReference>
<keyword evidence="4" id="KW-0233">DNA recombination</keyword>
<evidence type="ECO:0000313" key="9">
    <source>
        <dbReference type="EMBL" id="SET47629.1"/>
    </source>
</evidence>
<dbReference type="GO" id="GO:0003677">
    <property type="term" value="F:DNA binding"/>
    <property type="evidence" value="ECO:0007669"/>
    <property type="project" value="UniProtKB-KW"/>
</dbReference>
<evidence type="ECO:0000313" key="6">
    <source>
        <dbReference type="EMBL" id="SES74563.1"/>
    </source>
</evidence>
<dbReference type="PROSITE" id="PS51898">
    <property type="entry name" value="TYR_RECOMBINASE"/>
    <property type="match status" value="1"/>
</dbReference>
<evidence type="ECO:0000313" key="8">
    <source>
        <dbReference type="EMBL" id="SET17853.1"/>
    </source>
</evidence>
<dbReference type="EMBL" id="FOHV01000030">
    <property type="protein sequence ID" value="SET47629.1"/>
    <property type="molecule type" value="Genomic_DNA"/>
</dbReference>
<keyword evidence="10" id="KW-1185">Reference proteome</keyword>
<sequence>MRKHLKGFFCFNDFGILRNRIIYYIVNLEFLGYACFVNKGDVMKIELVTHKTGEQIPMMLDTSGMPVVLPNEFILSRRSLSTNTLVRNLRELSVLYRWLDKSNCDLSARLLAQNSFNEAELKGSLVEALRIDQANGHIRAVAPNTFNQRLTTIRLFFSWCMDVLTSQLPLSSLDYERLRERKSFLLKTLDGSFMSATPVKKSLQKGLNDAEVDFLLAVLHPDAKQGFGRDSAVKFRNYVSVGLMLFCGLRPGELLSLRVEDVQVGPISSIQVERRPADPLDLRRPRPQIKRNGRVIPVENRLLELALNEYIVTWREVLESKSQYESDYLILSDEGAPLSQSSITQFFQLLRLQYADHLPENLTAKSLRHSFSSRLERVLRASGMDEQRRREALALLRGDSSLDSQDIYIAQEVEEQAIKSLKRYQAEIMSGKKLE</sequence>
<keyword evidence="2" id="KW-0229">DNA integration</keyword>
<feature type="domain" description="Tyr recombinase" evidence="5">
    <location>
        <begin position="202"/>
        <end position="423"/>
    </location>
</feature>
<evidence type="ECO:0000259" key="5">
    <source>
        <dbReference type="PROSITE" id="PS51898"/>
    </source>
</evidence>
<dbReference type="InterPro" id="IPR013762">
    <property type="entry name" value="Integrase-like_cat_sf"/>
</dbReference>
<dbReference type="EMBL" id="FOHV01000009">
    <property type="protein sequence ID" value="SET14013.1"/>
    <property type="molecule type" value="Genomic_DNA"/>
</dbReference>
<dbReference type="Gene3D" id="1.10.150.130">
    <property type="match status" value="1"/>
</dbReference>
<dbReference type="PANTHER" id="PTHR30349:SF64">
    <property type="entry name" value="PROPHAGE INTEGRASE INTD-RELATED"/>
    <property type="match status" value="1"/>
</dbReference>
<dbReference type="InterPro" id="IPR002104">
    <property type="entry name" value="Integrase_catalytic"/>
</dbReference>
<organism evidence="9 10">
    <name type="scientific">Thorsellia anophelis DSM 18579</name>
    <dbReference type="NCBI Taxonomy" id="1123402"/>
    <lineage>
        <taxon>Bacteria</taxon>
        <taxon>Pseudomonadati</taxon>
        <taxon>Pseudomonadota</taxon>
        <taxon>Gammaproteobacteria</taxon>
        <taxon>Enterobacterales</taxon>
        <taxon>Thorselliaceae</taxon>
        <taxon>Thorsellia</taxon>
    </lineage>
</organism>
<dbReference type="Gene3D" id="1.10.443.10">
    <property type="entry name" value="Intergrase catalytic core"/>
    <property type="match status" value="1"/>
</dbReference>
<dbReference type="Pfam" id="PF00589">
    <property type="entry name" value="Phage_integrase"/>
    <property type="match status" value="1"/>
</dbReference>
<reference evidence="10" key="1">
    <citation type="submission" date="2016-10" db="EMBL/GenBank/DDBJ databases">
        <authorList>
            <person name="Varghese N."/>
            <person name="Submissions S."/>
        </authorList>
    </citation>
    <scope>NUCLEOTIDE SEQUENCE [LARGE SCALE GENOMIC DNA]</scope>
    <source>
        <strain evidence="10">DSM 18579</strain>
    </source>
</reference>
<evidence type="ECO:0000256" key="1">
    <source>
        <dbReference type="ARBA" id="ARBA00008857"/>
    </source>
</evidence>
<keyword evidence="3" id="KW-0238">DNA-binding</keyword>
<dbReference type="EMBL" id="FOHV01000002">
    <property type="protein sequence ID" value="SES74563.1"/>
    <property type="molecule type" value="Genomic_DNA"/>
</dbReference>
<dbReference type="CDD" id="cd00397">
    <property type="entry name" value="DNA_BRE_C"/>
    <property type="match status" value="1"/>
</dbReference>